<dbReference type="EMBL" id="AP023356">
    <property type="protein sequence ID" value="BCJ45676.1"/>
    <property type="molecule type" value="Genomic_DNA"/>
</dbReference>
<evidence type="ECO:0000256" key="1">
    <source>
        <dbReference type="SAM" id="MobiDB-lite"/>
    </source>
</evidence>
<keyword evidence="2" id="KW-0812">Transmembrane</keyword>
<reference evidence="3 4" key="1">
    <citation type="submission" date="2020-08" db="EMBL/GenBank/DDBJ databases">
        <title>Whole genome shotgun sequence of Actinoplanes ianthinogenes NBRC 13996.</title>
        <authorList>
            <person name="Komaki H."/>
            <person name="Tamura T."/>
        </authorList>
    </citation>
    <scope>NUCLEOTIDE SEQUENCE [LARGE SCALE GENOMIC DNA]</scope>
    <source>
        <strain evidence="3 4">NBRC 13996</strain>
    </source>
</reference>
<feature type="compositionally biased region" description="Pro residues" evidence="1">
    <location>
        <begin position="309"/>
        <end position="329"/>
    </location>
</feature>
<dbReference type="InterPro" id="IPR036465">
    <property type="entry name" value="vWFA_dom_sf"/>
</dbReference>
<name>A0ABM7M251_9ACTN</name>
<protein>
    <recommendedName>
        <fullName evidence="5">VWFA domain-containing protein</fullName>
    </recommendedName>
</protein>
<evidence type="ECO:0000313" key="4">
    <source>
        <dbReference type="Proteomes" id="UP000676967"/>
    </source>
</evidence>
<feature type="region of interest" description="Disordered" evidence="1">
    <location>
        <begin position="306"/>
        <end position="351"/>
    </location>
</feature>
<proteinExistence type="predicted"/>
<gene>
    <name evidence="3" type="ORF">Aiant_63330</name>
</gene>
<evidence type="ECO:0000256" key="2">
    <source>
        <dbReference type="SAM" id="Phobius"/>
    </source>
</evidence>
<sequence length="351" mass="34837">MPLPIDAVLAGAGETTLVVDLGAAPSAGRGSVAVSVDGRPQRAELTPVVSSKLAVSIVVDASADGAAALPGWLSAGARFSLAAPARTRTVVIADRAPAGVIAGPVRGPAGVVRALGAVRAGGTRDTAAALTLAAGQFPAEPVGQRIAVLYTTATGIDGLSAARLADRFRTAGTLLVVVGTADPRRYWSTAAAATGGFFAPAGDPVVVPALDQVETALRGRGLVRFAAPASSPARVSVSVRSGDLLLSGETVLGAAPPAGSRRYELLGAAAGLVLLVLLAVLILVVVRRRRSRTARVGPASPYAVLLGGPPLPPPLSPPSPGVELPPAPPSAGTMRPAARGRAPIPDPPPGD</sequence>
<evidence type="ECO:0008006" key="5">
    <source>
        <dbReference type="Google" id="ProtNLM"/>
    </source>
</evidence>
<feature type="transmembrane region" description="Helical" evidence="2">
    <location>
        <begin position="265"/>
        <end position="286"/>
    </location>
</feature>
<keyword evidence="2" id="KW-1133">Transmembrane helix</keyword>
<keyword evidence="4" id="KW-1185">Reference proteome</keyword>
<dbReference type="SUPFAM" id="SSF53300">
    <property type="entry name" value="vWA-like"/>
    <property type="match status" value="1"/>
</dbReference>
<dbReference type="Proteomes" id="UP000676967">
    <property type="component" value="Chromosome"/>
</dbReference>
<organism evidence="3 4">
    <name type="scientific">Actinoplanes ianthinogenes</name>
    <dbReference type="NCBI Taxonomy" id="122358"/>
    <lineage>
        <taxon>Bacteria</taxon>
        <taxon>Bacillati</taxon>
        <taxon>Actinomycetota</taxon>
        <taxon>Actinomycetes</taxon>
        <taxon>Micromonosporales</taxon>
        <taxon>Micromonosporaceae</taxon>
        <taxon>Actinoplanes</taxon>
    </lineage>
</organism>
<accession>A0ABM7M251</accession>
<evidence type="ECO:0000313" key="3">
    <source>
        <dbReference type="EMBL" id="BCJ45676.1"/>
    </source>
</evidence>
<keyword evidence="2" id="KW-0472">Membrane</keyword>